<dbReference type="EMBL" id="GEDG01033881">
    <property type="protein sequence ID" value="JAP10030.1"/>
    <property type="molecule type" value="Transcribed_RNA"/>
</dbReference>
<proteinExistence type="predicted"/>
<reference evidence="1" key="1">
    <citation type="submission" date="2015-12" db="EMBL/GenBank/DDBJ databases">
        <title>Gene expression during late stages of embryo sac development: a critical building block for successful pollen-pistil interactions.</title>
        <authorList>
            <person name="Liu Y."/>
            <person name="Joly V."/>
            <person name="Sabar M."/>
            <person name="Matton D.P."/>
        </authorList>
    </citation>
    <scope>NUCLEOTIDE SEQUENCE</scope>
</reference>
<accession>A0A0V0GPU5</accession>
<protein>
    <submittedName>
        <fullName evidence="1">Putative ovule protein</fullName>
    </submittedName>
</protein>
<name>A0A0V0GPU5_SOLCH</name>
<dbReference type="AlphaFoldDB" id="A0A0V0GPU5"/>
<sequence>SSHTPLFSPFKCSVMWQKKDKSRMITKGCGGVVGNILSLIRSLEFEPEPGNKEPYRRYHWPL</sequence>
<evidence type="ECO:0000313" key="1">
    <source>
        <dbReference type="EMBL" id="JAP10030.1"/>
    </source>
</evidence>
<organism evidence="1">
    <name type="scientific">Solanum chacoense</name>
    <name type="common">Chaco potato</name>
    <dbReference type="NCBI Taxonomy" id="4108"/>
    <lineage>
        <taxon>Eukaryota</taxon>
        <taxon>Viridiplantae</taxon>
        <taxon>Streptophyta</taxon>
        <taxon>Embryophyta</taxon>
        <taxon>Tracheophyta</taxon>
        <taxon>Spermatophyta</taxon>
        <taxon>Magnoliopsida</taxon>
        <taxon>eudicotyledons</taxon>
        <taxon>Gunneridae</taxon>
        <taxon>Pentapetalae</taxon>
        <taxon>asterids</taxon>
        <taxon>lamiids</taxon>
        <taxon>Solanales</taxon>
        <taxon>Solanaceae</taxon>
        <taxon>Solanoideae</taxon>
        <taxon>Solaneae</taxon>
        <taxon>Solanum</taxon>
    </lineage>
</organism>
<feature type="non-terminal residue" evidence="1">
    <location>
        <position position="1"/>
    </location>
</feature>